<protein>
    <submittedName>
        <fullName evidence="2">Uncharacterized protein</fullName>
    </submittedName>
</protein>
<gene>
    <name evidence="2" type="ORF">K491DRAFT_568690</name>
</gene>
<name>A0A6A6TCQ7_9PLEO</name>
<dbReference type="AlphaFoldDB" id="A0A6A6TCQ7"/>
<dbReference type="OrthoDB" id="3944683at2759"/>
<evidence type="ECO:0000313" key="2">
    <source>
        <dbReference type="EMBL" id="KAF2656683.1"/>
    </source>
</evidence>
<accession>A0A6A6TCQ7</accession>
<feature type="compositionally biased region" description="Low complexity" evidence="1">
    <location>
        <begin position="220"/>
        <end position="231"/>
    </location>
</feature>
<feature type="compositionally biased region" description="Basic and acidic residues" evidence="1">
    <location>
        <begin position="59"/>
        <end position="68"/>
    </location>
</feature>
<feature type="non-terminal residue" evidence="2">
    <location>
        <position position="1"/>
    </location>
</feature>
<feature type="compositionally biased region" description="Polar residues" evidence="1">
    <location>
        <begin position="100"/>
        <end position="109"/>
    </location>
</feature>
<feature type="compositionally biased region" description="Basic and acidic residues" evidence="1">
    <location>
        <begin position="9"/>
        <end position="18"/>
    </location>
</feature>
<organism evidence="2 3">
    <name type="scientific">Lophiostoma macrostomum CBS 122681</name>
    <dbReference type="NCBI Taxonomy" id="1314788"/>
    <lineage>
        <taxon>Eukaryota</taxon>
        <taxon>Fungi</taxon>
        <taxon>Dikarya</taxon>
        <taxon>Ascomycota</taxon>
        <taxon>Pezizomycotina</taxon>
        <taxon>Dothideomycetes</taxon>
        <taxon>Pleosporomycetidae</taxon>
        <taxon>Pleosporales</taxon>
        <taxon>Lophiostomataceae</taxon>
        <taxon>Lophiostoma</taxon>
    </lineage>
</organism>
<reference evidence="2" key="1">
    <citation type="journal article" date="2020" name="Stud. Mycol.">
        <title>101 Dothideomycetes genomes: a test case for predicting lifestyles and emergence of pathogens.</title>
        <authorList>
            <person name="Haridas S."/>
            <person name="Albert R."/>
            <person name="Binder M."/>
            <person name="Bloem J."/>
            <person name="Labutti K."/>
            <person name="Salamov A."/>
            <person name="Andreopoulos B."/>
            <person name="Baker S."/>
            <person name="Barry K."/>
            <person name="Bills G."/>
            <person name="Bluhm B."/>
            <person name="Cannon C."/>
            <person name="Castanera R."/>
            <person name="Culley D."/>
            <person name="Daum C."/>
            <person name="Ezra D."/>
            <person name="Gonzalez J."/>
            <person name="Henrissat B."/>
            <person name="Kuo A."/>
            <person name="Liang C."/>
            <person name="Lipzen A."/>
            <person name="Lutzoni F."/>
            <person name="Magnuson J."/>
            <person name="Mondo S."/>
            <person name="Nolan M."/>
            <person name="Ohm R."/>
            <person name="Pangilinan J."/>
            <person name="Park H.-J."/>
            <person name="Ramirez L."/>
            <person name="Alfaro M."/>
            <person name="Sun H."/>
            <person name="Tritt A."/>
            <person name="Yoshinaga Y."/>
            <person name="Zwiers L.-H."/>
            <person name="Turgeon B."/>
            <person name="Goodwin S."/>
            <person name="Spatafora J."/>
            <person name="Crous P."/>
            <person name="Grigoriev I."/>
        </authorList>
    </citation>
    <scope>NUCLEOTIDE SEQUENCE</scope>
    <source>
        <strain evidence="2">CBS 122681</strain>
    </source>
</reference>
<evidence type="ECO:0000256" key="1">
    <source>
        <dbReference type="SAM" id="MobiDB-lite"/>
    </source>
</evidence>
<keyword evidence="3" id="KW-1185">Reference proteome</keyword>
<dbReference type="EMBL" id="MU004333">
    <property type="protein sequence ID" value="KAF2656683.1"/>
    <property type="molecule type" value="Genomic_DNA"/>
</dbReference>
<evidence type="ECO:0000313" key="3">
    <source>
        <dbReference type="Proteomes" id="UP000799324"/>
    </source>
</evidence>
<feature type="region of interest" description="Disordered" evidence="1">
    <location>
        <begin position="99"/>
        <end position="245"/>
    </location>
</feature>
<feature type="compositionally biased region" description="Polar residues" evidence="1">
    <location>
        <begin position="286"/>
        <end position="302"/>
    </location>
</feature>
<proteinExistence type="predicted"/>
<feature type="region of interest" description="Disordered" evidence="1">
    <location>
        <begin position="286"/>
        <end position="316"/>
    </location>
</feature>
<dbReference type="Proteomes" id="UP000799324">
    <property type="component" value="Unassembled WGS sequence"/>
</dbReference>
<feature type="compositionally biased region" description="Basic residues" evidence="1">
    <location>
        <begin position="114"/>
        <end position="128"/>
    </location>
</feature>
<feature type="compositionally biased region" description="Basic residues" evidence="1">
    <location>
        <begin position="209"/>
        <end position="219"/>
    </location>
</feature>
<sequence length="316" mass="36727">KKRKSTSSSEKERRERPAAESLHGNGAPVVAEVQEKRRSKETPRKRRSGETVTMRSPRQQRDEHHPRADYQPQHAYTGRVQYAPTLNVQVPSMWYRSVEPESTNSSQEMLLNPRPHRSPHHRQRHPKHTSQSTLRGRGAKRDPPRHSKSKKNLRQQSSRQGWSFFAPSPPKTPRRDRSYQTLDSSPRSHRSPRHYATQQYQEAESSHTQQRHHRSRQHQRQPQSSRSARSRTPNTAARRTPDRRFAVLAATNQALEDLRREAFAQPSPPPRRERVQRYQGVTVPTSSIPFNWDCVSSSQTSAGHGESSARRRRSRR</sequence>
<feature type="non-terminal residue" evidence="2">
    <location>
        <position position="316"/>
    </location>
</feature>
<feature type="region of interest" description="Disordered" evidence="1">
    <location>
        <begin position="1"/>
        <end position="82"/>
    </location>
</feature>
<feature type="compositionally biased region" description="Basic and acidic residues" evidence="1">
    <location>
        <begin position="33"/>
        <end position="42"/>
    </location>
</feature>